<evidence type="ECO:0000313" key="3">
    <source>
        <dbReference type="Proteomes" id="UP001162480"/>
    </source>
</evidence>
<feature type="region of interest" description="Disordered" evidence="1">
    <location>
        <begin position="35"/>
        <end position="79"/>
    </location>
</feature>
<keyword evidence="3" id="KW-1185">Reference proteome</keyword>
<organism evidence="2 3">
    <name type="scientific">Octopus vulgaris</name>
    <name type="common">Common octopus</name>
    <dbReference type="NCBI Taxonomy" id="6645"/>
    <lineage>
        <taxon>Eukaryota</taxon>
        <taxon>Metazoa</taxon>
        <taxon>Spiralia</taxon>
        <taxon>Lophotrochozoa</taxon>
        <taxon>Mollusca</taxon>
        <taxon>Cephalopoda</taxon>
        <taxon>Coleoidea</taxon>
        <taxon>Octopodiformes</taxon>
        <taxon>Octopoda</taxon>
        <taxon>Incirrata</taxon>
        <taxon>Octopodidae</taxon>
        <taxon>Octopus</taxon>
    </lineage>
</organism>
<name>A0AA36B1Y3_OCTVU</name>
<dbReference type="AlphaFoldDB" id="A0AA36B1Y3"/>
<evidence type="ECO:0000313" key="2">
    <source>
        <dbReference type="EMBL" id="CAI9725788.1"/>
    </source>
</evidence>
<sequence length="79" mass="9696">MRRDWRESDICRDSRTLNICGSRLLTVVRKRINRRRSGREWGGREKEDEEEEEEEDNYDDDDDDEREVGEKRITKHEKL</sequence>
<gene>
    <name evidence="2" type="ORF">OCTVUL_1B010800</name>
</gene>
<reference evidence="2" key="1">
    <citation type="submission" date="2023-08" db="EMBL/GenBank/DDBJ databases">
        <authorList>
            <person name="Alioto T."/>
            <person name="Alioto T."/>
            <person name="Gomez Garrido J."/>
        </authorList>
    </citation>
    <scope>NUCLEOTIDE SEQUENCE</scope>
</reference>
<accession>A0AA36B1Y3</accession>
<evidence type="ECO:0000256" key="1">
    <source>
        <dbReference type="SAM" id="MobiDB-lite"/>
    </source>
</evidence>
<proteinExistence type="predicted"/>
<feature type="compositionally biased region" description="Acidic residues" evidence="1">
    <location>
        <begin position="47"/>
        <end position="67"/>
    </location>
</feature>
<dbReference type="Proteomes" id="UP001162480">
    <property type="component" value="Chromosome 7"/>
</dbReference>
<dbReference type="EMBL" id="OX597820">
    <property type="protein sequence ID" value="CAI9725788.1"/>
    <property type="molecule type" value="Genomic_DNA"/>
</dbReference>
<protein>
    <submittedName>
        <fullName evidence="2">Uncharacterized protein</fullName>
    </submittedName>
</protein>